<evidence type="ECO:0000313" key="3">
    <source>
        <dbReference type="Proteomes" id="UP000317638"/>
    </source>
</evidence>
<keyword evidence="1" id="KW-0472">Membrane</keyword>
<feature type="transmembrane region" description="Helical" evidence="1">
    <location>
        <begin position="12"/>
        <end position="42"/>
    </location>
</feature>
<reference evidence="2 3" key="1">
    <citation type="submission" date="2019-07" db="EMBL/GenBank/DDBJ databases">
        <authorList>
            <person name="Zhou L.-Y."/>
        </authorList>
    </citation>
    <scope>NUCLEOTIDE SEQUENCE [LARGE SCALE GENOMIC DNA]</scope>
    <source>
        <strain evidence="2 3">YIM 101269</strain>
    </source>
</reference>
<dbReference type="Pfam" id="PF04306">
    <property type="entry name" value="DUF456"/>
    <property type="match status" value="1"/>
</dbReference>
<dbReference type="OrthoDB" id="3733714at2"/>
<dbReference type="AlphaFoldDB" id="A0A553K2M4"/>
<keyword evidence="1" id="KW-1133">Transmembrane helix</keyword>
<evidence type="ECO:0000256" key="1">
    <source>
        <dbReference type="SAM" id="Phobius"/>
    </source>
</evidence>
<dbReference type="InterPro" id="IPR007403">
    <property type="entry name" value="DUF456"/>
</dbReference>
<feature type="transmembrane region" description="Helical" evidence="1">
    <location>
        <begin position="48"/>
        <end position="72"/>
    </location>
</feature>
<name>A0A553K2M4_9ACTN</name>
<feature type="transmembrane region" description="Helical" evidence="1">
    <location>
        <begin position="84"/>
        <end position="117"/>
    </location>
</feature>
<accession>A0A553K2M4</accession>
<keyword evidence="3" id="KW-1185">Reference proteome</keyword>
<organism evidence="2 3">
    <name type="scientific">Tessaracoccus rhinocerotis</name>
    <dbReference type="NCBI Taxonomy" id="1689449"/>
    <lineage>
        <taxon>Bacteria</taxon>
        <taxon>Bacillati</taxon>
        <taxon>Actinomycetota</taxon>
        <taxon>Actinomycetes</taxon>
        <taxon>Propionibacteriales</taxon>
        <taxon>Propionibacteriaceae</taxon>
        <taxon>Tessaracoccus</taxon>
    </lineage>
</organism>
<gene>
    <name evidence="2" type="ORF">FOJ82_07540</name>
</gene>
<evidence type="ECO:0000313" key="2">
    <source>
        <dbReference type="EMBL" id="TRY18946.1"/>
    </source>
</evidence>
<sequence length="163" mass="16833">MNTDVVVSVITGILVLIGLAGIVVPVLPGSVTIIVGLLLWAAFIGGPLGWVVFGVGALLCVAGMLATYVLTGRVLRREKIPNRSVVIGLVMGVVGMFLVPVVGLPLGFAVGIFAAEYLRVGEVPGALRSSWQAIKAAARGILVEFGLSGLAVVTWLVGLSLRF</sequence>
<dbReference type="RefSeq" id="WP_143937838.1">
    <property type="nucleotide sequence ID" value="NZ_VKKG01000002.1"/>
</dbReference>
<dbReference type="Proteomes" id="UP000317638">
    <property type="component" value="Unassembled WGS sequence"/>
</dbReference>
<dbReference type="EMBL" id="VKKG01000002">
    <property type="protein sequence ID" value="TRY18946.1"/>
    <property type="molecule type" value="Genomic_DNA"/>
</dbReference>
<proteinExistence type="predicted"/>
<keyword evidence="1" id="KW-0812">Transmembrane</keyword>
<comment type="caution">
    <text evidence="2">The sequence shown here is derived from an EMBL/GenBank/DDBJ whole genome shotgun (WGS) entry which is preliminary data.</text>
</comment>
<feature type="transmembrane region" description="Helical" evidence="1">
    <location>
        <begin position="137"/>
        <end position="161"/>
    </location>
</feature>
<protein>
    <submittedName>
        <fullName evidence="2">DUF456 domain-containing protein</fullName>
    </submittedName>
</protein>